<protein>
    <submittedName>
        <fullName evidence="1">Uncharacterized protein</fullName>
    </submittedName>
</protein>
<dbReference type="AlphaFoldDB" id="F5RD19"/>
<dbReference type="eggNOG" id="ENOG5033F6W">
    <property type="taxonomic scope" value="Bacteria"/>
</dbReference>
<organism evidence="1 2">
    <name type="scientific">Methyloversatilis universalis (strain ATCC BAA-1314 / DSM 25237 / JCM 13912 / CCUG 52030 / FAM5)</name>
    <dbReference type="NCBI Taxonomy" id="1000565"/>
    <lineage>
        <taxon>Bacteria</taxon>
        <taxon>Pseudomonadati</taxon>
        <taxon>Pseudomonadota</taxon>
        <taxon>Betaproteobacteria</taxon>
        <taxon>Nitrosomonadales</taxon>
        <taxon>Sterolibacteriaceae</taxon>
        <taxon>Methyloversatilis</taxon>
    </lineage>
</organism>
<dbReference type="OrthoDB" id="5740183at2"/>
<dbReference type="STRING" id="1000565.METUNv1_02176"/>
<evidence type="ECO:0000313" key="2">
    <source>
        <dbReference type="Proteomes" id="UP000005019"/>
    </source>
</evidence>
<sequence>MVILALTPDGFTEALRLANGVHPVWCSASAVSHEQLAGMHLTMVTRFVYSLDDFIANPSVLEGALDTIGQHHPGERVWVERLAAA</sequence>
<gene>
    <name evidence="1" type="ORF">METUNv1_02176</name>
</gene>
<dbReference type="Proteomes" id="UP000005019">
    <property type="component" value="Unassembled WGS sequence"/>
</dbReference>
<dbReference type="RefSeq" id="WP_008061554.1">
    <property type="nucleotide sequence ID" value="NZ_AFHG01000049.1"/>
</dbReference>
<comment type="caution">
    <text evidence="1">The sequence shown here is derived from an EMBL/GenBank/DDBJ whole genome shotgun (WGS) entry which is preliminary data.</text>
</comment>
<accession>F5RD19</accession>
<evidence type="ECO:0000313" key="1">
    <source>
        <dbReference type="EMBL" id="EGK71670.1"/>
    </source>
</evidence>
<reference evidence="1 2" key="1">
    <citation type="journal article" date="2011" name="J. Bacteriol.">
        <title>Genome sequence of Methyloversatilis universalis FAM5T, a methylotrophic representative of the order Rhodocyclales.</title>
        <authorList>
            <person name="Kittichotirat W."/>
            <person name="Good N.M."/>
            <person name="Hall R."/>
            <person name="Bringel F."/>
            <person name="Lajus A."/>
            <person name="Medigue C."/>
            <person name="Smalley N.E."/>
            <person name="Beck D."/>
            <person name="Bumgarner R."/>
            <person name="Vuilleumier S."/>
            <person name="Kalyuzhnaya M.G."/>
        </authorList>
    </citation>
    <scope>NUCLEOTIDE SEQUENCE [LARGE SCALE GENOMIC DNA]</scope>
    <source>
        <strain evidence="2">ATCC BAA-1314 / JCM 13912 / FAM5</strain>
    </source>
</reference>
<proteinExistence type="predicted"/>
<dbReference type="EMBL" id="AFHG01000049">
    <property type="protein sequence ID" value="EGK71670.1"/>
    <property type="molecule type" value="Genomic_DNA"/>
</dbReference>
<name>F5RD19_METUF</name>
<keyword evidence="2" id="KW-1185">Reference proteome</keyword>